<sequence>MQNALVGPPVVCGFGPTSQCPFCMGLVIFGQVCMALLIMYVHGLFTEADFSWSIDVAANQDVPKQVRHPLPPTFMANGAALHEMEPDVLRRRWGIHRDFVGATLLLSI</sequence>
<reference evidence="2 3" key="1">
    <citation type="submission" date="2024-01" db="EMBL/GenBank/DDBJ databases">
        <title>The genomes of 5 underutilized Papilionoideae crops provide insights into root nodulation and disease resistanc.</title>
        <authorList>
            <person name="Jiang F."/>
        </authorList>
    </citation>
    <scope>NUCLEOTIDE SEQUENCE [LARGE SCALE GENOMIC DNA]</scope>
    <source>
        <strain evidence="2">LVBAO_FW01</strain>
        <tissue evidence="2">Leaves</tissue>
    </source>
</reference>
<organism evidence="2 3">
    <name type="scientific">Canavalia gladiata</name>
    <name type="common">Sword bean</name>
    <name type="synonym">Dolichos gladiatus</name>
    <dbReference type="NCBI Taxonomy" id="3824"/>
    <lineage>
        <taxon>Eukaryota</taxon>
        <taxon>Viridiplantae</taxon>
        <taxon>Streptophyta</taxon>
        <taxon>Embryophyta</taxon>
        <taxon>Tracheophyta</taxon>
        <taxon>Spermatophyta</taxon>
        <taxon>Magnoliopsida</taxon>
        <taxon>eudicotyledons</taxon>
        <taxon>Gunneridae</taxon>
        <taxon>Pentapetalae</taxon>
        <taxon>rosids</taxon>
        <taxon>fabids</taxon>
        <taxon>Fabales</taxon>
        <taxon>Fabaceae</taxon>
        <taxon>Papilionoideae</taxon>
        <taxon>50 kb inversion clade</taxon>
        <taxon>NPAAA clade</taxon>
        <taxon>indigoferoid/millettioid clade</taxon>
        <taxon>Phaseoleae</taxon>
        <taxon>Canavalia</taxon>
    </lineage>
</organism>
<comment type="caution">
    <text evidence="2">The sequence shown here is derived from an EMBL/GenBank/DDBJ whole genome shotgun (WGS) entry which is preliminary data.</text>
</comment>
<evidence type="ECO:0000256" key="1">
    <source>
        <dbReference type="SAM" id="Phobius"/>
    </source>
</evidence>
<evidence type="ECO:0000313" key="2">
    <source>
        <dbReference type="EMBL" id="KAK7338270.1"/>
    </source>
</evidence>
<feature type="transmembrane region" description="Helical" evidence="1">
    <location>
        <begin position="24"/>
        <end position="45"/>
    </location>
</feature>
<keyword evidence="3" id="KW-1185">Reference proteome</keyword>
<name>A0AAN9QI20_CANGL</name>
<keyword evidence="1" id="KW-0472">Membrane</keyword>
<keyword evidence="1" id="KW-1133">Transmembrane helix</keyword>
<gene>
    <name evidence="2" type="ORF">VNO77_18874</name>
</gene>
<keyword evidence="1" id="KW-0812">Transmembrane</keyword>
<evidence type="ECO:0000313" key="3">
    <source>
        <dbReference type="Proteomes" id="UP001367508"/>
    </source>
</evidence>
<protein>
    <submittedName>
        <fullName evidence="2">Uncharacterized protein</fullName>
    </submittedName>
</protein>
<dbReference type="AlphaFoldDB" id="A0AAN9QI20"/>
<accession>A0AAN9QI20</accession>
<dbReference type="EMBL" id="JAYMYQ010000004">
    <property type="protein sequence ID" value="KAK7338270.1"/>
    <property type="molecule type" value="Genomic_DNA"/>
</dbReference>
<dbReference type="Proteomes" id="UP001367508">
    <property type="component" value="Unassembled WGS sequence"/>
</dbReference>
<proteinExistence type="predicted"/>